<keyword evidence="9" id="KW-1185">Reference proteome</keyword>
<evidence type="ECO:0000259" key="7">
    <source>
        <dbReference type="Pfam" id="PF02562"/>
    </source>
</evidence>
<evidence type="ECO:0000256" key="6">
    <source>
        <dbReference type="ARBA" id="ARBA00039970"/>
    </source>
</evidence>
<dbReference type="InterPro" id="IPR051451">
    <property type="entry name" value="PhoH2-like"/>
</dbReference>
<reference evidence="8 9" key="1">
    <citation type="journal article" date="2017" name="Sci. Rep.">
        <title>Analysis of the CRISPR-Cas system in bacteriophages active on epidemic strains of Vibrio cholerae in Bangladesh.</title>
        <authorList>
            <person name="Naser I.B."/>
            <person name="Hoque M.M."/>
            <person name="Nahid M.A."/>
            <person name="Tareq T.M."/>
            <person name="Rocky M.K."/>
            <person name="Faruque S.M."/>
        </authorList>
    </citation>
    <scope>NUCLEOTIDE SEQUENCE [LARGE SCALE GENOMIC DNA]</scope>
</reference>
<keyword evidence="5" id="KW-0067">ATP-binding</keyword>
<name>A0A2D0YLR9_9CAUD</name>
<dbReference type="InterPro" id="IPR003714">
    <property type="entry name" value="PhoH"/>
</dbReference>
<dbReference type="RefSeq" id="YP_009618446.1">
    <property type="nucleotide sequence ID" value="NC_042074.1"/>
</dbReference>
<evidence type="ECO:0000256" key="4">
    <source>
        <dbReference type="ARBA" id="ARBA00022741"/>
    </source>
</evidence>
<comment type="similarity">
    <text evidence="2">Belongs to the PhoH family.</text>
</comment>
<dbReference type="Pfam" id="PF02562">
    <property type="entry name" value="PhoH"/>
    <property type="match status" value="1"/>
</dbReference>
<evidence type="ECO:0000256" key="5">
    <source>
        <dbReference type="ARBA" id="ARBA00022840"/>
    </source>
</evidence>
<proteinExistence type="inferred from homology"/>
<evidence type="ECO:0000313" key="9">
    <source>
        <dbReference type="Proteomes" id="UP000241249"/>
    </source>
</evidence>
<dbReference type="Gene3D" id="3.40.50.300">
    <property type="entry name" value="P-loop containing nucleotide triphosphate hydrolases"/>
    <property type="match status" value="1"/>
</dbReference>
<dbReference type="Proteomes" id="UP000241249">
    <property type="component" value="Segment"/>
</dbReference>
<evidence type="ECO:0000256" key="3">
    <source>
        <dbReference type="ARBA" id="ARBA00022490"/>
    </source>
</evidence>
<evidence type="ECO:0000256" key="1">
    <source>
        <dbReference type="ARBA" id="ARBA00004496"/>
    </source>
</evidence>
<protein>
    <recommendedName>
        <fullName evidence="6">PhoH-like protein</fullName>
    </recommendedName>
</protein>
<keyword evidence="3" id="KW-0963">Cytoplasm</keyword>
<comment type="subcellular location">
    <subcellularLocation>
        <location evidence="1">Cytoplasm</location>
    </subcellularLocation>
</comment>
<feature type="domain" description="PhoH-like protein" evidence="7">
    <location>
        <begin position="4"/>
        <end position="205"/>
    </location>
</feature>
<organism evidence="8 9">
    <name type="scientific">Vibrio phage JSF10</name>
    <dbReference type="NCBI Taxonomy" id="1983593"/>
    <lineage>
        <taxon>Viruses</taxon>
        <taxon>Duplodnaviria</taxon>
        <taxon>Heunggongvirae</taxon>
        <taxon>Uroviricota</taxon>
        <taxon>Caudoviricetes</taxon>
        <taxon>Demerecviridae</taxon>
        <taxon>Ermolyevavirinae</taxon>
        <taxon>Jesfedecavirus</taxon>
        <taxon>Jesfedecavirus JSF10</taxon>
    </lineage>
</organism>
<dbReference type="OrthoDB" id="8501at10239"/>
<keyword evidence="4" id="KW-0547">Nucleotide-binding</keyword>
<dbReference type="GO" id="GO:0005524">
    <property type="term" value="F:ATP binding"/>
    <property type="evidence" value="ECO:0007669"/>
    <property type="project" value="UniProtKB-KW"/>
</dbReference>
<dbReference type="KEGG" id="vg:40094993"/>
<dbReference type="EMBL" id="KY883654">
    <property type="protein sequence ID" value="ASV43419.1"/>
    <property type="molecule type" value="Genomic_DNA"/>
</dbReference>
<accession>A0A2D0YLR9</accession>
<dbReference type="InterPro" id="IPR027417">
    <property type="entry name" value="P-loop_NTPase"/>
</dbReference>
<dbReference type="PANTHER" id="PTHR30473:SF1">
    <property type="entry name" value="PHOH-LIKE PROTEIN"/>
    <property type="match status" value="1"/>
</dbReference>
<evidence type="ECO:0000313" key="8">
    <source>
        <dbReference type="EMBL" id="ASV43419.1"/>
    </source>
</evidence>
<dbReference type="PANTHER" id="PTHR30473">
    <property type="entry name" value="PROTEIN PHOH"/>
    <property type="match status" value="1"/>
</dbReference>
<evidence type="ECO:0000256" key="2">
    <source>
        <dbReference type="ARBA" id="ARBA00010393"/>
    </source>
</evidence>
<dbReference type="SUPFAM" id="SSF52540">
    <property type="entry name" value="P-loop containing nucleoside triphosphate hydrolases"/>
    <property type="match status" value="1"/>
</dbReference>
<dbReference type="GeneID" id="40094993"/>
<sequence length="217" mass="25324">MSAPKTTENHATYRVMLENQMPVVCIGSQGTGKTYGAVKEAVKRLENRKIRRIVVSRPNVPFAETLGFLPGTDQEKLEPWIRPVRDLFLQFMSFAQYEDLVRKRVIEFLPFEHIQGLTFDHSMIILDECQNASFEQLKIFLGRQGVYSKTVLCGDIRQTSEKFKNSGLYELVRMVRTMDVRCNIIELTLDDCVRSEECKHWLECFEAWEDYTAKRQK</sequence>